<proteinExistence type="predicted"/>
<evidence type="ECO:0000313" key="1">
    <source>
        <dbReference type="EMBL" id="KAF2624376.1"/>
    </source>
</evidence>
<reference evidence="1" key="1">
    <citation type="journal article" date="2020" name="Stud. Mycol.">
        <title>101 Dothideomycetes genomes: a test case for predicting lifestyles and emergence of pathogens.</title>
        <authorList>
            <person name="Haridas S."/>
            <person name="Albert R."/>
            <person name="Binder M."/>
            <person name="Bloem J."/>
            <person name="Labutti K."/>
            <person name="Salamov A."/>
            <person name="Andreopoulos B."/>
            <person name="Baker S."/>
            <person name="Barry K."/>
            <person name="Bills G."/>
            <person name="Bluhm B."/>
            <person name="Cannon C."/>
            <person name="Castanera R."/>
            <person name="Culley D."/>
            <person name="Daum C."/>
            <person name="Ezra D."/>
            <person name="Gonzalez J."/>
            <person name="Henrissat B."/>
            <person name="Kuo A."/>
            <person name="Liang C."/>
            <person name="Lipzen A."/>
            <person name="Lutzoni F."/>
            <person name="Magnuson J."/>
            <person name="Mondo S."/>
            <person name="Nolan M."/>
            <person name="Ohm R."/>
            <person name="Pangilinan J."/>
            <person name="Park H.-J."/>
            <person name="Ramirez L."/>
            <person name="Alfaro M."/>
            <person name="Sun H."/>
            <person name="Tritt A."/>
            <person name="Yoshinaga Y."/>
            <person name="Zwiers L.-H."/>
            <person name="Turgeon B."/>
            <person name="Goodwin S."/>
            <person name="Spatafora J."/>
            <person name="Crous P."/>
            <person name="Grigoriev I."/>
        </authorList>
    </citation>
    <scope>NUCLEOTIDE SEQUENCE</scope>
    <source>
        <strain evidence="1">CBS 525.71</strain>
    </source>
</reference>
<organism evidence="1 2">
    <name type="scientific">Macroventuria anomochaeta</name>
    <dbReference type="NCBI Taxonomy" id="301207"/>
    <lineage>
        <taxon>Eukaryota</taxon>
        <taxon>Fungi</taxon>
        <taxon>Dikarya</taxon>
        <taxon>Ascomycota</taxon>
        <taxon>Pezizomycotina</taxon>
        <taxon>Dothideomycetes</taxon>
        <taxon>Pleosporomycetidae</taxon>
        <taxon>Pleosporales</taxon>
        <taxon>Pleosporineae</taxon>
        <taxon>Didymellaceae</taxon>
        <taxon>Macroventuria</taxon>
    </lineage>
</organism>
<keyword evidence="2" id="KW-1185">Reference proteome</keyword>
<name>A0ACB6RR53_9PLEO</name>
<dbReference type="EMBL" id="MU006731">
    <property type="protein sequence ID" value="KAF2624376.1"/>
    <property type="molecule type" value="Genomic_DNA"/>
</dbReference>
<dbReference type="Proteomes" id="UP000799754">
    <property type="component" value="Unassembled WGS sequence"/>
</dbReference>
<comment type="caution">
    <text evidence="1">The sequence shown here is derived from an EMBL/GenBank/DDBJ whole genome shotgun (WGS) entry which is preliminary data.</text>
</comment>
<accession>A0ACB6RR53</accession>
<gene>
    <name evidence="1" type="ORF">BU25DRAFT_160460</name>
</gene>
<protein>
    <submittedName>
        <fullName evidence="1">Uncharacterized protein</fullName>
    </submittedName>
</protein>
<evidence type="ECO:0000313" key="2">
    <source>
        <dbReference type="Proteomes" id="UP000799754"/>
    </source>
</evidence>
<sequence length="109" mass="12336">MKTAAIYVESRRLTKSMRTVTQSIANNAHDKECTVNHCALPHLLESGGNRTQDQPISALHATDGFRAHGNLTPSVDDGSLQRKCFKVGVLILRCSIWRAKEWPRQRKFY</sequence>